<name>A0ABQ3BGP3_9ACTN</name>
<evidence type="ECO:0000313" key="6">
    <source>
        <dbReference type="EMBL" id="GGZ44515.1"/>
    </source>
</evidence>
<evidence type="ECO:0008006" key="8">
    <source>
        <dbReference type="Google" id="ProtNLM"/>
    </source>
</evidence>
<comment type="caution">
    <text evidence="6">The sequence shown here is derived from an EMBL/GenBank/DDBJ whole genome shotgun (WGS) entry which is preliminary data.</text>
</comment>
<dbReference type="PANTHER" id="PTHR30237:SF5">
    <property type="entry name" value="CARBOXYPEPTIDASE VC_A0337-RELATED"/>
    <property type="match status" value="1"/>
</dbReference>
<reference evidence="7" key="1">
    <citation type="journal article" date="2019" name="Int. J. Syst. Evol. Microbiol.">
        <title>The Global Catalogue of Microorganisms (GCM) 10K type strain sequencing project: providing services to taxonomists for standard genome sequencing and annotation.</title>
        <authorList>
            <consortium name="The Broad Institute Genomics Platform"/>
            <consortium name="The Broad Institute Genome Sequencing Center for Infectious Disease"/>
            <person name="Wu L."/>
            <person name="Ma J."/>
        </authorList>
    </citation>
    <scope>NUCLEOTIDE SEQUENCE [LARGE SCALE GENOMIC DNA]</scope>
    <source>
        <strain evidence="7">JCM 4602</strain>
    </source>
</reference>
<dbReference type="InterPro" id="IPR040921">
    <property type="entry name" value="Peptidase_S66C"/>
</dbReference>
<keyword evidence="7" id="KW-1185">Reference proteome</keyword>
<proteinExistence type="inferred from homology"/>
<dbReference type="Proteomes" id="UP000624183">
    <property type="component" value="Unassembled WGS sequence"/>
</dbReference>
<sequence>MFSPDDDIRFTIDAEAAPYSRPLPGLPQGLPTDARGTVSFRHIVAATGQVATAKARVDCLVTGGGTATLTAVVTRSDVGPVGERLGFSVSEGRAGEPDRLGFSWGVANVDPEKADEQGTSPLRRRGPAWRPRPSLRRPGAASASAMPNFPCSPPKFADPAQAGCAKIPRMPVRYPRPLRPGDRIGVTSPSSGVPEELRERLAVAVRDVEARGYEVVTGRCMDGSGHVSAPAADRAAELTAMLTDPGIRAVVPPWGGETAIDLLPLIDWEAVRAAEPTWVVGYSDMSTVMTPLTLLTGVATVHGNNLMDTPYRVPEGLVSWFDVVAAPPGHRFTQIPPERHRASGWDDWAAHPGARTLTLDIPGRWTRLDGGGDVDVEGRLIGGCVEMLCNLTGTPYLDTSAFARTHAPEGLLVFVEAAGDDALAICRYLHGMRLAGFFDAANAVLVGRTAAPDTVSLTQHQAVMDALGPLNVPIVADVECGHVPPYLPLVNGARCRVVHTATRSEVTQTLA</sequence>
<gene>
    <name evidence="6" type="ORF">GCM10010328_18500</name>
</gene>
<evidence type="ECO:0000256" key="2">
    <source>
        <dbReference type="ARBA" id="ARBA00022801"/>
    </source>
</evidence>
<dbReference type="EMBL" id="BMUW01000002">
    <property type="protein sequence ID" value="GGZ44515.1"/>
    <property type="molecule type" value="Genomic_DNA"/>
</dbReference>
<dbReference type="InterPro" id="IPR029062">
    <property type="entry name" value="Class_I_gatase-like"/>
</dbReference>
<dbReference type="Pfam" id="PF02016">
    <property type="entry name" value="Peptidase_S66"/>
    <property type="match status" value="1"/>
</dbReference>
<comment type="similarity">
    <text evidence="1">Belongs to the peptidase S66 family.</text>
</comment>
<dbReference type="Pfam" id="PF17676">
    <property type="entry name" value="Peptidase_S66C"/>
    <property type="match status" value="1"/>
</dbReference>
<feature type="domain" description="LD-carboxypeptidase N-terminal" evidence="4">
    <location>
        <begin position="184"/>
        <end position="303"/>
    </location>
</feature>
<evidence type="ECO:0000256" key="3">
    <source>
        <dbReference type="SAM" id="MobiDB-lite"/>
    </source>
</evidence>
<dbReference type="Gene3D" id="3.40.50.10740">
    <property type="entry name" value="Class I glutamine amidotransferase-like"/>
    <property type="match status" value="1"/>
</dbReference>
<dbReference type="PANTHER" id="PTHR30237">
    <property type="entry name" value="MURAMOYLTETRAPEPTIDE CARBOXYPEPTIDASE"/>
    <property type="match status" value="1"/>
</dbReference>
<dbReference type="SUPFAM" id="SSF141986">
    <property type="entry name" value="LD-carboxypeptidase A C-terminal domain-like"/>
    <property type="match status" value="1"/>
</dbReference>
<protein>
    <recommendedName>
        <fullName evidence="8">LD-carboxypeptidase</fullName>
    </recommendedName>
</protein>
<dbReference type="InterPro" id="IPR027478">
    <property type="entry name" value="LdcA_N"/>
</dbReference>
<dbReference type="CDD" id="cd07062">
    <property type="entry name" value="Peptidase_S66_mccF_like"/>
    <property type="match status" value="1"/>
</dbReference>
<keyword evidence="2" id="KW-0378">Hydrolase</keyword>
<feature type="domain" description="LD-carboxypeptidase C-terminal" evidence="5">
    <location>
        <begin position="377"/>
        <end position="497"/>
    </location>
</feature>
<accession>A0ABQ3BGP3</accession>
<evidence type="ECO:0000259" key="4">
    <source>
        <dbReference type="Pfam" id="PF02016"/>
    </source>
</evidence>
<evidence type="ECO:0000259" key="5">
    <source>
        <dbReference type="Pfam" id="PF17676"/>
    </source>
</evidence>
<evidence type="ECO:0000313" key="7">
    <source>
        <dbReference type="Proteomes" id="UP000624183"/>
    </source>
</evidence>
<dbReference type="SUPFAM" id="SSF52317">
    <property type="entry name" value="Class I glutamine amidotransferase-like"/>
    <property type="match status" value="1"/>
</dbReference>
<dbReference type="InterPro" id="IPR027461">
    <property type="entry name" value="Carboxypeptidase_A_C_sf"/>
</dbReference>
<dbReference type="InterPro" id="IPR040449">
    <property type="entry name" value="Peptidase_S66_N"/>
</dbReference>
<evidence type="ECO:0000256" key="1">
    <source>
        <dbReference type="ARBA" id="ARBA00010233"/>
    </source>
</evidence>
<dbReference type="InterPro" id="IPR003507">
    <property type="entry name" value="S66_fam"/>
</dbReference>
<organism evidence="6 7">
    <name type="scientific">Streptomyces rubiginosohelvolus</name>
    <dbReference type="NCBI Taxonomy" id="67362"/>
    <lineage>
        <taxon>Bacteria</taxon>
        <taxon>Bacillati</taxon>
        <taxon>Actinomycetota</taxon>
        <taxon>Actinomycetes</taxon>
        <taxon>Kitasatosporales</taxon>
        <taxon>Streptomycetaceae</taxon>
        <taxon>Streptomyces</taxon>
    </lineage>
</organism>
<feature type="region of interest" description="Disordered" evidence="3">
    <location>
        <begin position="111"/>
        <end position="146"/>
    </location>
</feature>
<dbReference type="Gene3D" id="3.50.30.60">
    <property type="entry name" value="LD-carboxypeptidase A C-terminal domain-like"/>
    <property type="match status" value="1"/>
</dbReference>